<accession>A0ABR0PF90</accession>
<dbReference type="CDD" id="cd06222">
    <property type="entry name" value="RNase_H_like"/>
    <property type="match status" value="1"/>
</dbReference>
<feature type="domain" description="RNase H type-1" evidence="1">
    <location>
        <begin position="262"/>
        <end position="346"/>
    </location>
</feature>
<evidence type="ECO:0000313" key="2">
    <source>
        <dbReference type="EMBL" id="KAK5819749.1"/>
    </source>
</evidence>
<dbReference type="Gene3D" id="3.30.420.10">
    <property type="entry name" value="Ribonuclease H-like superfamily/Ribonuclease H"/>
    <property type="match status" value="1"/>
</dbReference>
<dbReference type="InterPro" id="IPR002156">
    <property type="entry name" value="RNaseH_domain"/>
</dbReference>
<dbReference type="EMBL" id="JARKNE010000007">
    <property type="protein sequence ID" value="KAK5819749.1"/>
    <property type="molecule type" value="Genomic_DNA"/>
</dbReference>
<comment type="caution">
    <text evidence="2">The sequence shown here is derived from an EMBL/GenBank/DDBJ whole genome shotgun (WGS) entry which is preliminary data.</text>
</comment>
<dbReference type="Pfam" id="PF13456">
    <property type="entry name" value="RVT_3"/>
    <property type="match status" value="1"/>
</dbReference>
<dbReference type="InterPro" id="IPR044730">
    <property type="entry name" value="RNase_H-like_dom_plant"/>
</dbReference>
<gene>
    <name evidence="2" type="ORF">PVK06_024772</name>
</gene>
<evidence type="ECO:0000259" key="1">
    <source>
        <dbReference type="Pfam" id="PF13456"/>
    </source>
</evidence>
<proteinExistence type="predicted"/>
<evidence type="ECO:0000313" key="3">
    <source>
        <dbReference type="Proteomes" id="UP001358586"/>
    </source>
</evidence>
<dbReference type="InterPro" id="IPR036397">
    <property type="entry name" value="RNaseH_sf"/>
</dbReference>
<organism evidence="2 3">
    <name type="scientific">Gossypium arboreum</name>
    <name type="common">Tree cotton</name>
    <name type="synonym">Gossypium nanking</name>
    <dbReference type="NCBI Taxonomy" id="29729"/>
    <lineage>
        <taxon>Eukaryota</taxon>
        <taxon>Viridiplantae</taxon>
        <taxon>Streptophyta</taxon>
        <taxon>Embryophyta</taxon>
        <taxon>Tracheophyta</taxon>
        <taxon>Spermatophyta</taxon>
        <taxon>Magnoliopsida</taxon>
        <taxon>eudicotyledons</taxon>
        <taxon>Gunneridae</taxon>
        <taxon>Pentapetalae</taxon>
        <taxon>rosids</taxon>
        <taxon>malvids</taxon>
        <taxon>Malvales</taxon>
        <taxon>Malvaceae</taxon>
        <taxon>Malvoideae</taxon>
        <taxon>Gossypium</taxon>
    </lineage>
</organism>
<sequence>MLEQTSTTFVVAVDKDYGVWMLVEQRSRCETLDGIKKETILKGRKLWDHDFNRRCVGGQKSFSSCVQKEQHPVSEEIGCSGCLTEIKLPREILKGRNVNAKVTGSKGGWDKSHRVEPVGFFGNIWIRWKNSIDLENLYGENPGPLGFLPPNAFPSLSPEYVDFLGKSVTNEEIRIALFDMVLLKATGSDGFQATFFQNQWDNTVRVICEWVKKSAYCMLKEESWYPKDVNWSIVWKIPRPRRVEHFIWLVLKQRFLTNSKKARRVVITELWGILDGLLLLQKQGYIEVIIQSDNLENVISICESKFDGPKSSLIRRIQQILAFEKKWSLNYVPRESNLVTDALVKMTLMRDETLHV</sequence>
<dbReference type="Proteomes" id="UP001358586">
    <property type="component" value="Chromosome 7"/>
</dbReference>
<name>A0ABR0PF90_GOSAR</name>
<reference evidence="2 3" key="1">
    <citation type="submission" date="2023-03" db="EMBL/GenBank/DDBJ databases">
        <title>WGS of Gossypium arboreum.</title>
        <authorList>
            <person name="Yu D."/>
        </authorList>
    </citation>
    <scope>NUCLEOTIDE SEQUENCE [LARGE SCALE GENOMIC DNA]</scope>
    <source>
        <tissue evidence="2">Leaf</tissue>
    </source>
</reference>
<keyword evidence="3" id="KW-1185">Reference proteome</keyword>
<protein>
    <recommendedName>
        <fullName evidence="1">RNase H type-1 domain-containing protein</fullName>
    </recommendedName>
</protein>